<dbReference type="AlphaFoldDB" id="A0A1B7KNB8"/>
<evidence type="ECO:0000256" key="1">
    <source>
        <dbReference type="SAM" id="Phobius"/>
    </source>
</evidence>
<evidence type="ECO:0000313" key="3">
    <source>
        <dbReference type="Proteomes" id="UP000078290"/>
    </source>
</evidence>
<dbReference type="InterPro" id="IPR052776">
    <property type="entry name" value="Chloro_ReproSupport/MetalTrans"/>
</dbReference>
<sequence>MLIGLRHGMDSDHIAAIADMVGAEKQKNQQLKLGMMYAVGHGAIVFVIGMLAIFAGTHLPVGFLRVMELFVGLSLLLLGMFILYSVVQQRNDYEYQGRWKILSATIYKLFRRKTLTEDKLSKFGIFGAFVIGVIHGIGAETPTQVIVISSSVGLQNLFFAVAQLLLFVIGVLMATIFMTYFASWGFIKAKFKKKLYLILGVLTGFYSVTLGISIIGGM</sequence>
<gene>
    <name evidence="2" type="ORF">A7K69_13760</name>
</gene>
<accession>A0A1B7KNB8</accession>
<name>A0A1B7KNB8_PARTM</name>
<evidence type="ECO:0008006" key="4">
    <source>
        <dbReference type="Google" id="ProtNLM"/>
    </source>
</evidence>
<feature type="transmembrane region" description="Helical" evidence="1">
    <location>
        <begin position="195"/>
        <end position="215"/>
    </location>
</feature>
<feature type="transmembrane region" description="Helical" evidence="1">
    <location>
        <begin position="35"/>
        <end position="57"/>
    </location>
</feature>
<keyword evidence="1" id="KW-1133">Transmembrane helix</keyword>
<keyword evidence="1" id="KW-0812">Transmembrane</keyword>
<dbReference type="Proteomes" id="UP000078290">
    <property type="component" value="Unassembled WGS sequence"/>
</dbReference>
<organism evidence="2 3">
    <name type="scientific">Parageobacillus thermoglucosidasius</name>
    <name type="common">Geobacillus thermoglucosidasius</name>
    <dbReference type="NCBI Taxonomy" id="1426"/>
    <lineage>
        <taxon>Bacteria</taxon>
        <taxon>Bacillati</taxon>
        <taxon>Bacillota</taxon>
        <taxon>Bacilli</taxon>
        <taxon>Bacillales</taxon>
        <taxon>Anoxybacillaceae</taxon>
        <taxon>Parageobacillus</taxon>
    </lineage>
</organism>
<feature type="transmembrane region" description="Helical" evidence="1">
    <location>
        <begin position="157"/>
        <end position="183"/>
    </location>
</feature>
<comment type="caution">
    <text evidence="2">The sequence shown here is derived from an EMBL/GenBank/DDBJ whole genome shotgun (WGS) entry which is preliminary data.</text>
</comment>
<feature type="transmembrane region" description="Helical" evidence="1">
    <location>
        <begin position="120"/>
        <end position="137"/>
    </location>
</feature>
<evidence type="ECO:0000313" key="2">
    <source>
        <dbReference type="EMBL" id="OAT71595.1"/>
    </source>
</evidence>
<protein>
    <recommendedName>
        <fullName evidence="4">Nickel/cobalt efflux system</fullName>
    </recommendedName>
</protein>
<dbReference type="EMBL" id="LXMA01000042">
    <property type="protein sequence ID" value="OAT71595.1"/>
    <property type="molecule type" value="Genomic_DNA"/>
</dbReference>
<dbReference type="PANTHER" id="PTHR33876">
    <property type="entry name" value="UNNAMED PRODUCT"/>
    <property type="match status" value="1"/>
</dbReference>
<reference evidence="3" key="1">
    <citation type="submission" date="2016-05" db="EMBL/GenBank/DDBJ databases">
        <authorList>
            <person name="Wang W."/>
            <person name="Zhu L."/>
        </authorList>
    </citation>
    <scope>NUCLEOTIDE SEQUENCE [LARGE SCALE GENOMIC DNA]</scope>
    <source>
        <strain evidence="3">W-2</strain>
    </source>
</reference>
<proteinExistence type="predicted"/>
<keyword evidence="1" id="KW-0472">Membrane</keyword>
<dbReference type="PANTHER" id="PTHR33876:SF4">
    <property type="entry name" value="CHLOROPLAST PROTEIN FOR GROWTH AND FERTILITY 2"/>
    <property type="match status" value="1"/>
</dbReference>
<feature type="transmembrane region" description="Helical" evidence="1">
    <location>
        <begin position="69"/>
        <end position="87"/>
    </location>
</feature>